<keyword evidence="6" id="KW-1133">Transmembrane helix</keyword>
<organism evidence="8 9">
    <name type="scientific">Hydra vulgaris</name>
    <name type="common">Hydra</name>
    <name type="synonym">Hydra attenuata</name>
    <dbReference type="NCBI Taxonomy" id="6087"/>
    <lineage>
        <taxon>Eukaryota</taxon>
        <taxon>Metazoa</taxon>
        <taxon>Cnidaria</taxon>
        <taxon>Hydrozoa</taxon>
        <taxon>Hydroidolina</taxon>
        <taxon>Anthoathecata</taxon>
        <taxon>Aplanulata</taxon>
        <taxon>Hydridae</taxon>
        <taxon>Hydra</taxon>
    </lineage>
</organism>
<name>A0ABM4BX99_HYDVU</name>
<dbReference type="CDD" id="cd00054">
    <property type="entry name" value="EGF_CA"/>
    <property type="match status" value="3"/>
</dbReference>
<evidence type="ECO:0000256" key="6">
    <source>
        <dbReference type="SAM" id="Phobius"/>
    </source>
</evidence>
<proteinExistence type="predicted"/>
<gene>
    <name evidence="9" type="primary">LOC136080743</name>
</gene>
<evidence type="ECO:0000259" key="7">
    <source>
        <dbReference type="PROSITE" id="PS50026"/>
    </source>
</evidence>
<keyword evidence="6" id="KW-0812">Transmembrane</keyword>
<dbReference type="Pfam" id="PF07645">
    <property type="entry name" value="EGF_CA"/>
    <property type="match status" value="2"/>
</dbReference>
<evidence type="ECO:0000256" key="4">
    <source>
        <dbReference type="ARBA" id="ARBA00023157"/>
    </source>
</evidence>
<dbReference type="PROSITE" id="PS01186">
    <property type="entry name" value="EGF_2"/>
    <property type="match status" value="2"/>
</dbReference>
<evidence type="ECO:0000256" key="2">
    <source>
        <dbReference type="ARBA" id="ARBA00022729"/>
    </source>
</evidence>
<comment type="caution">
    <text evidence="5">Lacks conserved residue(s) required for the propagation of feature annotation.</text>
</comment>
<dbReference type="PROSITE" id="PS50026">
    <property type="entry name" value="EGF_3"/>
    <property type="match status" value="2"/>
</dbReference>
<dbReference type="Pfam" id="PF12661">
    <property type="entry name" value="hEGF"/>
    <property type="match status" value="1"/>
</dbReference>
<keyword evidence="8" id="KW-1185">Reference proteome</keyword>
<evidence type="ECO:0000256" key="3">
    <source>
        <dbReference type="ARBA" id="ARBA00022737"/>
    </source>
</evidence>
<keyword evidence="3" id="KW-0677">Repeat</keyword>
<dbReference type="SMART" id="SM00181">
    <property type="entry name" value="EGF"/>
    <property type="match status" value="3"/>
</dbReference>
<dbReference type="PANTHER" id="PTHR24039">
    <property type="entry name" value="FIBRILLIN-RELATED"/>
    <property type="match status" value="1"/>
</dbReference>
<protein>
    <submittedName>
        <fullName evidence="9">Nidogen-1-like</fullName>
    </submittedName>
</protein>
<dbReference type="Gene3D" id="2.90.20.10">
    <property type="entry name" value="Plasmodium vivax P25 domain"/>
    <property type="match status" value="1"/>
</dbReference>
<dbReference type="Proteomes" id="UP001652625">
    <property type="component" value="Chromosome 05"/>
</dbReference>
<dbReference type="SMART" id="SM00179">
    <property type="entry name" value="EGF_CA"/>
    <property type="match status" value="3"/>
</dbReference>
<feature type="transmembrane region" description="Helical" evidence="6">
    <location>
        <begin position="12"/>
        <end position="35"/>
    </location>
</feature>
<evidence type="ECO:0000256" key="5">
    <source>
        <dbReference type="PROSITE-ProRule" id="PRU00076"/>
    </source>
</evidence>
<evidence type="ECO:0000313" key="8">
    <source>
        <dbReference type="Proteomes" id="UP001652625"/>
    </source>
</evidence>
<keyword evidence="6" id="KW-0472">Membrane</keyword>
<dbReference type="InterPro" id="IPR049883">
    <property type="entry name" value="NOTCH1_EGF-like"/>
</dbReference>
<accession>A0ABM4BX99</accession>
<dbReference type="InterPro" id="IPR000152">
    <property type="entry name" value="EGF-type_Asp/Asn_hydroxyl_site"/>
</dbReference>
<dbReference type="InterPro" id="IPR013032">
    <property type="entry name" value="EGF-like_CS"/>
</dbReference>
<dbReference type="InterPro" id="IPR009030">
    <property type="entry name" value="Growth_fac_rcpt_cys_sf"/>
</dbReference>
<evidence type="ECO:0000313" key="9">
    <source>
        <dbReference type="RefSeq" id="XP_065653859.1"/>
    </source>
</evidence>
<keyword evidence="1 5" id="KW-0245">EGF-like domain</keyword>
<dbReference type="SUPFAM" id="SSF57184">
    <property type="entry name" value="Growth factor receptor domain"/>
    <property type="match status" value="1"/>
</dbReference>
<keyword evidence="2" id="KW-0732">Signal</keyword>
<dbReference type="PANTHER" id="PTHR24039:SF48">
    <property type="entry name" value="FIBRILLIN-2 ISOFORM X1-RELATED"/>
    <property type="match status" value="1"/>
</dbReference>
<dbReference type="GeneID" id="136080743"/>
<dbReference type="Gene3D" id="2.10.25.10">
    <property type="entry name" value="Laminin"/>
    <property type="match status" value="2"/>
</dbReference>
<sequence length="515" mass="56670">MHYIEQKMRFLRFFVLRLFNFLLQLYGIYTAVVWYSSFETNASDLWNITPNNQPFQRVLYSNLNGIPAQDGLWAMSADKTNNQLLLPQMTYYGGNIDFSFYAYSNQSSSYLAVQFLNLNLSLVQNRNTSIIDSVWTQYYVTLNSNQYQGSSAFLVSLMYSGESSMYIDSIAIAIDGKIISCPTITSSNHCGFDTAGFGSSGWSFTNTAVNWVTSPGFTYLKRDFTYLGGLLTGSMNFRGLKVGAKVIIEISVDQTSYKQEISSGFTNFDLTANNQYTVGQTYTILITFVTTTVASQLNSISIYVVGNCSKCHSSLTCNKLPNGVNCVCNQNSCPGSHTQCIVSKTDQSSNPCSCQPGFIKDISGNCFDINECNSLIPPCSWSNGVCTNINGSYLCTCMSGWIMGQDNASCIDVDECNSKLSLCSWKNGLCQNTNGSYFCSCINGWKLSKSGSSCVDIDECDPCNQKSPCSPKMPCFLEKPCSWNNGACVNTVGSFSCICNNGWILDKNGASCVKI</sequence>
<dbReference type="InterPro" id="IPR000742">
    <property type="entry name" value="EGF"/>
</dbReference>
<dbReference type="InterPro" id="IPR001881">
    <property type="entry name" value="EGF-like_Ca-bd_dom"/>
</dbReference>
<dbReference type="RefSeq" id="XP_065653859.1">
    <property type="nucleotide sequence ID" value="XM_065797787.1"/>
</dbReference>
<feature type="domain" description="EGF-like" evidence="7">
    <location>
        <begin position="412"/>
        <end position="451"/>
    </location>
</feature>
<reference evidence="9" key="1">
    <citation type="submission" date="2025-08" db="UniProtKB">
        <authorList>
            <consortium name="RefSeq"/>
        </authorList>
    </citation>
    <scope>IDENTIFICATION</scope>
</reference>
<evidence type="ECO:0000256" key="1">
    <source>
        <dbReference type="ARBA" id="ARBA00022536"/>
    </source>
</evidence>
<dbReference type="PROSITE" id="PS00010">
    <property type="entry name" value="ASX_HYDROXYL"/>
    <property type="match status" value="2"/>
</dbReference>
<feature type="domain" description="EGF-like" evidence="7">
    <location>
        <begin position="368"/>
        <end position="411"/>
    </location>
</feature>
<keyword evidence="4" id="KW-1015">Disulfide bond</keyword>